<proteinExistence type="predicted"/>
<accession>A0A1I0AAM5</accession>
<dbReference type="STRING" id="568860.SAMN05421811_101725"/>
<dbReference type="Pfam" id="PF08044">
    <property type="entry name" value="DUF1707"/>
    <property type="match status" value="1"/>
</dbReference>
<sequence>MNEGLPEPVRRDAWRVSHDEREAVVERLNTAAAEGRLDLSELDARLELALNAKTYADLAPLTADLPPDVPVNQEPLVLKGGMHGVTRSGRWDVPGRILVYGGMGAVKLDFTETECRLPEIQIEAEGQMAGVTIIIPDGWAAETSRMEGGLGGFKDKTTPQRLPRTPLIRLSGTGGAGGVVIRHPNSWERRKQRRLQGR</sequence>
<dbReference type="RefSeq" id="WP_091076717.1">
    <property type="nucleotide sequence ID" value="NZ_FOHX01000001.1"/>
</dbReference>
<dbReference type="InterPro" id="IPR012551">
    <property type="entry name" value="DUF1707_SHOCT-like"/>
</dbReference>
<dbReference type="Proteomes" id="UP000199361">
    <property type="component" value="Unassembled WGS sequence"/>
</dbReference>
<dbReference type="OrthoDB" id="4772576at2"/>
<feature type="region of interest" description="Disordered" evidence="1">
    <location>
        <begin position="150"/>
        <end position="175"/>
    </location>
</feature>
<dbReference type="EMBL" id="FOHX01000001">
    <property type="protein sequence ID" value="SES91189.1"/>
    <property type="molecule type" value="Genomic_DNA"/>
</dbReference>
<evidence type="ECO:0000313" key="4">
    <source>
        <dbReference type="Proteomes" id="UP000199361"/>
    </source>
</evidence>
<name>A0A1I0AAM5_9ACTN</name>
<organism evidence="3 4">
    <name type="scientific">Nonomuraea wenchangensis</name>
    <dbReference type="NCBI Taxonomy" id="568860"/>
    <lineage>
        <taxon>Bacteria</taxon>
        <taxon>Bacillati</taxon>
        <taxon>Actinomycetota</taxon>
        <taxon>Actinomycetes</taxon>
        <taxon>Streptosporangiales</taxon>
        <taxon>Streptosporangiaceae</taxon>
        <taxon>Nonomuraea</taxon>
    </lineage>
</organism>
<gene>
    <name evidence="3" type="ORF">SAMN05421811_101725</name>
</gene>
<dbReference type="PANTHER" id="PTHR40763:SF5">
    <property type="entry name" value="MEMBRANE PROTEIN"/>
    <property type="match status" value="1"/>
</dbReference>
<reference evidence="3 4" key="1">
    <citation type="submission" date="2016-10" db="EMBL/GenBank/DDBJ databases">
        <authorList>
            <person name="de Groot N.N."/>
        </authorList>
    </citation>
    <scope>NUCLEOTIDE SEQUENCE [LARGE SCALE GENOMIC DNA]</scope>
    <source>
        <strain evidence="3 4">CGMCC 4.5598</strain>
    </source>
</reference>
<keyword evidence="4" id="KW-1185">Reference proteome</keyword>
<evidence type="ECO:0000313" key="3">
    <source>
        <dbReference type="EMBL" id="SES91189.1"/>
    </source>
</evidence>
<feature type="domain" description="DUF1707" evidence="2">
    <location>
        <begin position="15"/>
        <end position="66"/>
    </location>
</feature>
<dbReference type="PANTHER" id="PTHR40763">
    <property type="entry name" value="MEMBRANE PROTEIN-RELATED"/>
    <property type="match status" value="1"/>
</dbReference>
<evidence type="ECO:0000256" key="1">
    <source>
        <dbReference type="SAM" id="MobiDB-lite"/>
    </source>
</evidence>
<dbReference type="AlphaFoldDB" id="A0A1I0AAM5"/>
<evidence type="ECO:0000259" key="2">
    <source>
        <dbReference type="Pfam" id="PF08044"/>
    </source>
</evidence>
<protein>
    <recommendedName>
        <fullName evidence="2">DUF1707 domain-containing protein</fullName>
    </recommendedName>
</protein>